<dbReference type="InterPro" id="IPR002347">
    <property type="entry name" value="SDR_fam"/>
</dbReference>
<sequence>MSKKIIILGALSAMAEATALRYARQGAEFVLVARNGLRAEQLAQQLEAAGAVRCTTRVTDDACEQGADFSFGRMVADLGGHVDLVFVFYGFLSHQSNVKQRMAGPAIVRSNFSGAVQWCQAAAAQLEKQRNGVLVAVCSVVSDQVRHSNDAGEAAHTGLSRLIETLSQRLRPFGASAVVAKLDLLDGPVMSSHTDNYMLWATPARVAEQLVMIAQDPVEPIVYIPCLWRKVTAVVRDLPARILHKVRA</sequence>
<protein>
    <submittedName>
        <fullName evidence="3">SDR family NAD(P)-dependent oxidoreductase</fullName>
    </submittedName>
</protein>
<evidence type="ECO:0000256" key="2">
    <source>
        <dbReference type="ARBA" id="ARBA00023002"/>
    </source>
</evidence>
<name>A0ABT3QCJ4_9PROT</name>
<evidence type="ECO:0000313" key="3">
    <source>
        <dbReference type="EMBL" id="MCX2562949.1"/>
    </source>
</evidence>
<evidence type="ECO:0000256" key="1">
    <source>
        <dbReference type="ARBA" id="ARBA00006484"/>
    </source>
</evidence>
<accession>A0ABT3QCJ4</accession>
<dbReference type="Gene3D" id="3.40.50.720">
    <property type="entry name" value="NAD(P)-binding Rossmann-like Domain"/>
    <property type="match status" value="1"/>
</dbReference>
<dbReference type="RefSeq" id="WP_173559960.1">
    <property type="nucleotide sequence ID" value="NZ_JAPIUZ010000001.1"/>
</dbReference>
<keyword evidence="2" id="KW-0560">Oxidoreductase</keyword>
<dbReference type="SUPFAM" id="SSF51735">
    <property type="entry name" value="NAD(P)-binding Rossmann-fold domains"/>
    <property type="match status" value="1"/>
</dbReference>
<dbReference type="InterPro" id="IPR036291">
    <property type="entry name" value="NAD(P)-bd_dom_sf"/>
</dbReference>
<dbReference type="Pfam" id="PF00106">
    <property type="entry name" value="adh_short"/>
    <property type="match status" value="1"/>
</dbReference>
<gene>
    <name evidence="3" type="ORF">OQ497_03045</name>
</gene>
<dbReference type="PANTHER" id="PTHR43391">
    <property type="entry name" value="RETINOL DEHYDROGENASE-RELATED"/>
    <property type="match status" value="1"/>
</dbReference>
<evidence type="ECO:0000313" key="4">
    <source>
        <dbReference type="Proteomes" id="UP001301152"/>
    </source>
</evidence>
<keyword evidence="4" id="KW-1185">Reference proteome</keyword>
<comment type="similarity">
    <text evidence="1">Belongs to the short-chain dehydrogenases/reductases (SDR) family.</text>
</comment>
<dbReference type="PANTHER" id="PTHR43391:SF94">
    <property type="entry name" value="OXIDOREDUCTASE-RELATED"/>
    <property type="match status" value="1"/>
</dbReference>
<proteinExistence type="inferred from homology"/>
<reference evidence="3 4" key="1">
    <citation type="submission" date="2022-11" db="EMBL/GenBank/DDBJ databases">
        <title>Genome sequencing of Acetobacter type strain.</title>
        <authorList>
            <person name="Heo J."/>
            <person name="Lee D."/>
            <person name="Han B.-H."/>
            <person name="Hong S.-B."/>
            <person name="Kwon S.-W."/>
        </authorList>
    </citation>
    <scope>NUCLEOTIDE SEQUENCE [LARGE SCALE GENOMIC DNA]</scope>
    <source>
        <strain evidence="3 4">KACC 21253</strain>
    </source>
</reference>
<comment type="caution">
    <text evidence="3">The sequence shown here is derived from an EMBL/GenBank/DDBJ whole genome shotgun (WGS) entry which is preliminary data.</text>
</comment>
<dbReference type="Proteomes" id="UP001301152">
    <property type="component" value="Unassembled WGS sequence"/>
</dbReference>
<dbReference type="EMBL" id="JAPIUZ010000001">
    <property type="protein sequence ID" value="MCX2562949.1"/>
    <property type="molecule type" value="Genomic_DNA"/>
</dbReference>
<organism evidence="3 4">
    <name type="scientific">Acetobacter thailandicus</name>
    <dbReference type="NCBI Taxonomy" id="1502842"/>
    <lineage>
        <taxon>Bacteria</taxon>
        <taxon>Pseudomonadati</taxon>
        <taxon>Pseudomonadota</taxon>
        <taxon>Alphaproteobacteria</taxon>
        <taxon>Acetobacterales</taxon>
        <taxon>Acetobacteraceae</taxon>
        <taxon>Acetobacter</taxon>
    </lineage>
</organism>